<dbReference type="RefSeq" id="WP_004801497.1">
    <property type="nucleotide sequence ID" value="NZ_KB446646.1"/>
</dbReference>
<dbReference type="SUPFAM" id="SSF55729">
    <property type="entry name" value="Acyl-CoA N-acyltransferases (Nat)"/>
    <property type="match status" value="1"/>
</dbReference>
<evidence type="ECO:0000313" key="2">
    <source>
        <dbReference type="EMBL" id="EMD17353.1"/>
    </source>
</evidence>
<name>M2NGJ5_9FIRM</name>
<dbReference type="PANTHER" id="PTHR43415:SF3">
    <property type="entry name" value="GNAT-FAMILY ACETYLTRANSFERASE"/>
    <property type="match status" value="1"/>
</dbReference>
<comment type="caution">
    <text evidence="2">The sequence shown here is derived from an EMBL/GenBank/DDBJ whole genome shotgun (WGS) entry which is preliminary data.</text>
</comment>
<dbReference type="BioCyc" id="ECAT999415-HMP:GTTI-364-MONOMER"/>
<dbReference type="OrthoDB" id="9795206at2"/>
<sequence>MKIRELKEKDAPFMLEWMHDLSVVEPLGRDFMHMKLEDCLNFISSHDAGNIHLAIADENDEYMGTVSLKNIDKEEGFAEFAITIRKCAMGKGYSSYGMNKIIWYGLEELGLKSIYWCVRKTNQRAIRFYDKNHYHRIVDRDVPSAIISLYDKDSLNELLWYQANNREL</sequence>
<gene>
    <name evidence="2" type="ORF">HMPREF9943_00354</name>
</gene>
<dbReference type="PROSITE" id="PS51186">
    <property type="entry name" value="GNAT"/>
    <property type="match status" value="1"/>
</dbReference>
<dbReference type="PANTHER" id="PTHR43415">
    <property type="entry name" value="SPERMIDINE N(1)-ACETYLTRANSFERASE"/>
    <property type="match status" value="1"/>
</dbReference>
<dbReference type="eggNOG" id="COG1670">
    <property type="taxonomic scope" value="Bacteria"/>
</dbReference>
<evidence type="ECO:0000259" key="1">
    <source>
        <dbReference type="PROSITE" id="PS51186"/>
    </source>
</evidence>
<keyword evidence="3" id="KW-1185">Reference proteome</keyword>
<accession>M2NGJ5</accession>
<evidence type="ECO:0000313" key="3">
    <source>
        <dbReference type="Proteomes" id="UP000011758"/>
    </source>
</evidence>
<protein>
    <recommendedName>
        <fullName evidence="1">N-acetyltransferase domain-containing protein</fullName>
    </recommendedName>
</protein>
<dbReference type="STRING" id="999415.HMPREF9943_00354"/>
<reference evidence="2 3" key="1">
    <citation type="submission" date="2013-02" db="EMBL/GenBank/DDBJ databases">
        <title>The Genome Sequence of Lactobacillus catenaformis F0143.</title>
        <authorList>
            <consortium name="The Broad Institute Genome Sequencing Platform"/>
            <person name="Earl A."/>
            <person name="Ward D."/>
            <person name="Feldgarden M."/>
            <person name="Gevers D."/>
            <person name="Izard J."/>
            <person name="Blanton J.M."/>
            <person name="Mathney J."/>
            <person name="Dewhirst F.E."/>
            <person name="Young S.K."/>
            <person name="Zeng Q."/>
            <person name="Gargeya S."/>
            <person name="Fitzgerald M."/>
            <person name="Haas B."/>
            <person name="Abouelleil A."/>
            <person name="Alvarado L."/>
            <person name="Arachchi H.M."/>
            <person name="Berlin A."/>
            <person name="Chapman S.B."/>
            <person name="Gearin G."/>
            <person name="Goldberg J."/>
            <person name="Griggs A."/>
            <person name="Gujja S."/>
            <person name="Hansen M."/>
            <person name="Heiman D."/>
            <person name="Howarth C."/>
            <person name="Larimer J."/>
            <person name="Lui A."/>
            <person name="MacDonald P.J.P."/>
            <person name="McCowen C."/>
            <person name="Montmayeur A."/>
            <person name="Murphy C."/>
            <person name="Neiman D."/>
            <person name="Pearson M."/>
            <person name="Priest M."/>
            <person name="Roberts A."/>
            <person name="Saif S."/>
            <person name="Shea T."/>
            <person name="Sisk P."/>
            <person name="Stolte C."/>
            <person name="Sykes S."/>
            <person name="Wortman J."/>
            <person name="Nusbaum C."/>
            <person name="Birren B."/>
        </authorList>
    </citation>
    <scope>NUCLEOTIDE SEQUENCE [LARGE SCALE GENOMIC DNA]</scope>
    <source>
        <strain evidence="2 3">OT 569</strain>
    </source>
</reference>
<dbReference type="InterPro" id="IPR000182">
    <property type="entry name" value="GNAT_dom"/>
</dbReference>
<feature type="domain" description="N-acetyltransferase" evidence="1">
    <location>
        <begin position="1"/>
        <end position="156"/>
    </location>
</feature>
<organism evidence="2 3">
    <name type="scientific">Eggerthia catenaformis OT 569 = DSM 20559</name>
    <dbReference type="NCBI Taxonomy" id="999415"/>
    <lineage>
        <taxon>Bacteria</taxon>
        <taxon>Bacillati</taxon>
        <taxon>Bacillota</taxon>
        <taxon>Erysipelotrichia</taxon>
        <taxon>Erysipelotrichales</taxon>
        <taxon>Coprobacillaceae</taxon>
        <taxon>Eggerthia</taxon>
    </lineage>
</organism>
<dbReference type="AlphaFoldDB" id="M2NGJ5"/>
<dbReference type="Proteomes" id="UP000011758">
    <property type="component" value="Unassembled WGS sequence"/>
</dbReference>
<proteinExistence type="predicted"/>
<dbReference type="Pfam" id="PF13302">
    <property type="entry name" value="Acetyltransf_3"/>
    <property type="match status" value="1"/>
</dbReference>
<dbReference type="InterPro" id="IPR016181">
    <property type="entry name" value="Acyl_CoA_acyltransferase"/>
</dbReference>
<dbReference type="Gene3D" id="3.40.630.30">
    <property type="match status" value="1"/>
</dbReference>
<dbReference type="GO" id="GO:0016747">
    <property type="term" value="F:acyltransferase activity, transferring groups other than amino-acyl groups"/>
    <property type="evidence" value="ECO:0007669"/>
    <property type="project" value="InterPro"/>
</dbReference>
<dbReference type="EMBL" id="AGEJ01000007">
    <property type="protein sequence ID" value="EMD17353.1"/>
    <property type="molecule type" value="Genomic_DNA"/>
</dbReference>